<keyword evidence="3" id="KW-0963">Cytoplasm</keyword>
<dbReference type="InterPro" id="IPR018996">
    <property type="entry name" value="Man1/Src1-like_C"/>
</dbReference>
<keyword evidence="6 14" id="KW-1133">Transmembrane helix</keyword>
<dbReference type="PANTHER" id="PTHR13428:SF12">
    <property type="entry name" value="INNER NUCLEAR MEMBRANE PROTEIN MAN1"/>
    <property type="match status" value="1"/>
</dbReference>
<dbReference type="PROSITE" id="PS50954">
    <property type="entry name" value="LEM"/>
    <property type="match status" value="1"/>
</dbReference>
<evidence type="ECO:0000313" key="17">
    <source>
        <dbReference type="Proteomes" id="UP001497644"/>
    </source>
</evidence>
<evidence type="ECO:0000256" key="10">
    <source>
        <dbReference type="ARBA" id="ARBA00023242"/>
    </source>
</evidence>
<feature type="transmembrane region" description="Helical" evidence="14">
    <location>
        <begin position="548"/>
        <end position="569"/>
    </location>
</feature>
<dbReference type="FunFam" id="3.30.70.330:FF:000176">
    <property type="entry name" value="Inner nuclear membrane protein Man1"/>
    <property type="match status" value="1"/>
</dbReference>
<keyword evidence="10" id="KW-0539">Nucleus</keyword>
<dbReference type="Proteomes" id="UP001497644">
    <property type="component" value="Chromosome 3"/>
</dbReference>
<keyword evidence="9" id="KW-0206">Cytoskeleton</keyword>
<dbReference type="PANTHER" id="PTHR13428">
    <property type="entry name" value="INNER NUCLEAR MEMBRANE PROTEIN MAN1 LEM DOMAIN CONTAINING PROTEIN"/>
    <property type="match status" value="1"/>
</dbReference>
<evidence type="ECO:0000259" key="15">
    <source>
        <dbReference type="PROSITE" id="PS50954"/>
    </source>
</evidence>
<dbReference type="SUPFAM" id="SSF54928">
    <property type="entry name" value="RNA-binding domain, RBD"/>
    <property type="match status" value="1"/>
</dbReference>
<feature type="region of interest" description="Disordered" evidence="13">
    <location>
        <begin position="44"/>
        <end position="72"/>
    </location>
</feature>
<evidence type="ECO:0000256" key="13">
    <source>
        <dbReference type="SAM" id="MobiDB-lite"/>
    </source>
</evidence>
<evidence type="ECO:0000256" key="11">
    <source>
        <dbReference type="ARBA" id="ARBA00063442"/>
    </source>
</evidence>
<dbReference type="InterPro" id="IPR011015">
    <property type="entry name" value="LEM/LEM-like_dom_sf"/>
</dbReference>
<evidence type="ECO:0000256" key="14">
    <source>
        <dbReference type="SAM" id="Phobius"/>
    </source>
</evidence>
<comment type="subunit">
    <text evidence="11">Interacts (via N-terminus) with LMNA isoform C (via C-terminus) (in vitro). Interacts (via LEM domain) with BANF1. Interacts (via C-terminus) with CHMP7. Interacts (via N-terminus) with tubulin; the interaction causes microtubule bundling and stabilization (in vitro).</text>
</comment>
<dbReference type="SUPFAM" id="SSF63451">
    <property type="entry name" value="LEM domain"/>
    <property type="match status" value="1"/>
</dbReference>
<feature type="region of interest" description="Disordered" evidence="13">
    <location>
        <begin position="115"/>
        <end position="136"/>
    </location>
</feature>
<dbReference type="CDD" id="cd12286">
    <property type="entry name" value="RRM_Man1"/>
    <property type="match status" value="1"/>
</dbReference>
<dbReference type="GO" id="GO:0031490">
    <property type="term" value="F:chromatin DNA binding"/>
    <property type="evidence" value="ECO:0007669"/>
    <property type="project" value="TreeGrafter"/>
</dbReference>
<dbReference type="SMART" id="SM00540">
    <property type="entry name" value="LEM"/>
    <property type="match status" value="1"/>
</dbReference>
<keyword evidence="4" id="KW-0597">Phosphoprotein</keyword>
<evidence type="ECO:0000256" key="7">
    <source>
        <dbReference type="ARBA" id="ARBA00022990"/>
    </source>
</evidence>
<dbReference type="InterPro" id="IPR041885">
    <property type="entry name" value="MAN1_winged_helix_dom"/>
</dbReference>
<evidence type="ECO:0000256" key="8">
    <source>
        <dbReference type="ARBA" id="ARBA00023136"/>
    </source>
</evidence>
<dbReference type="FunFam" id="1.10.10.1180:FF:000002">
    <property type="entry name" value="LEM domain-containing protein 2"/>
    <property type="match status" value="1"/>
</dbReference>
<reference evidence="16" key="1">
    <citation type="submission" date="2024-04" db="EMBL/GenBank/DDBJ databases">
        <authorList>
            <consortium name="Molecular Ecology Group"/>
        </authorList>
    </citation>
    <scope>NUCLEOTIDE SEQUENCE</scope>
</reference>
<proteinExistence type="predicted"/>
<dbReference type="EMBL" id="OZ034826">
    <property type="protein sequence ID" value="CAL1681731.1"/>
    <property type="molecule type" value="Genomic_DNA"/>
</dbReference>
<evidence type="ECO:0000256" key="12">
    <source>
        <dbReference type="ARBA" id="ARBA00069076"/>
    </source>
</evidence>
<dbReference type="AlphaFoldDB" id="A0AAV2NPJ0"/>
<evidence type="ECO:0000256" key="9">
    <source>
        <dbReference type="ARBA" id="ARBA00023212"/>
    </source>
</evidence>
<keyword evidence="7" id="KW-0007">Acetylation</keyword>
<protein>
    <recommendedName>
        <fullName evidence="12">LEM domain-containing protein 2</fullName>
    </recommendedName>
</protein>
<evidence type="ECO:0000256" key="6">
    <source>
        <dbReference type="ARBA" id="ARBA00022989"/>
    </source>
</evidence>
<feature type="region of interest" description="Disordered" evidence="13">
    <location>
        <begin position="184"/>
        <end position="205"/>
    </location>
</feature>
<dbReference type="InterPro" id="IPR003887">
    <property type="entry name" value="LEM_dom"/>
</dbReference>
<sequence length="836" mass="94488">MSVDTLSDSELRTKLMEYGYPVGPVTQTTRKILVKKLKNLIEIRGGNSGGGGGSRHSLAARYSSDDTDDDTNTNVIKKKKSANLRRQTLANPMPPPAIIPDVMSVTKNPVKENLLPPHSEFKDPNATDFDNSSVSSTTRVTSKTTHNKFIKTQKSSYVSDGLETGSDSDAVEDTYARSYDKYLSNPSSRLSDPRVHDRGTFDYDQTSKTRPVHIMKDIKYNVSPLKPSVSPIQFTKEDVSGRDATNQRDLLANYETPFLSEFTRRLSSRSLINTSPSPLSNLKNPTLRHTLSSGLPEVKERDSNGHFSSLRTMYSPSSQPSRYTLFSSRHSASSADRVRDIISRATYKPSTTNTREDVRNNQNIVSMGLVAVLGLFFVVLAIIYLGLGNRDGKIETPPSISSDNNIPQCFDAPNLKQPGVNCVMKENVESVLQLIRRLHPILMKKAMSKICENSNEKPYLIDKDIIEMFTSEKVTSLEVKDDLHSAQVLIFKNPKWEISLIDINDDNGETFKELYALDEILFARHNEKLGMTILNPELPMQCLVKNKLFTIFSSLLIVAIVLLTGIGIYKSYLWYLKYKKCTEREVFKLVSEIISIVETHHQNASAQPGGAQESFLAINHVRDNLIPPKDRKRMSSLWEKAVKFLDENESRIRREVQQVAGEEFHVWRWLPNNTLNKSPMQSVTSGKKPKVWQGQAFETMEGSVNSLTCSPTPCLKIRHMFDPDIETEDDWETRVQDAILEKCGEGVKILHIRIDIGSREGCVYMKCMSQKDAGEAYRALHGCWFDGKLVTVKYLRLERYHERFPDAARCITPLKPSNNQRLSMQAHYWQSPAEAN</sequence>
<keyword evidence="5 14" id="KW-0812">Transmembrane</keyword>
<dbReference type="Gene3D" id="1.10.10.1180">
    <property type="entry name" value="MAN1, winged-helix domain"/>
    <property type="match status" value="1"/>
</dbReference>
<gene>
    <name evidence="16" type="ORF">LPLAT_LOCUS7681</name>
</gene>
<dbReference type="Gene3D" id="1.10.720.40">
    <property type="match status" value="1"/>
</dbReference>
<dbReference type="InterPro" id="IPR034394">
    <property type="entry name" value="Man1_RRM"/>
</dbReference>
<evidence type="ECO:0000256" key="3">
    <source>
        <dbReference type="ARBA" id="ARBA00022490"/>
    </source>
</evidence>
<keyword evidence="8 14" id="KW-0472">Membrane</keyword>
<dbReference type="InterPro" id="IPR035979">
    <property type="entry name" value="RBD_domain_sf"/>
</dbReference>
<evidence type="ECO:0000256" key="2">
    <source>
        <dbReference type="ARBA" id="ARBA00004473"/>
    </source>
</evidence>
<comment type="subcellular location">
    <subcellularLocation>
        <location evidence="1">Cytoplasm</location>
        <location evidence="1">Cytoskeleton</location>
        <location evidence="1">Spindle</location>
    </subcellularLocation>
    <subcellularLocation>
        <location evidence="2">Nucleus inner membrane</location>
        <topology evidence="2">Multi-pass membrane protein</topology>
    </subcellularLocation>
</comment>
<dbReference type="GO" id="GO:0005819">
    <property type="term" value="C:spindle"/>
    <property type="evidence" value="ECO:0007669"/>
    <property type="project" value="UniProtKB-SubCell"/>
</dbReference>
<feature type="domain" description="LEM" evidence="15">
    <location>
        <begin position="1"/>
        <end position="44"/>
    </location>
</feature>
<evidence type="ECO:0000256" key="1">
    <source>
        <dbReference type="ARBA" id="ARBA00004186"/>
    </source>
</evidence>
<dbReference type="Pfam" id="PF03020">
    <property type="entry name" value="LEM"/>
    <property type="match status" value="1"/>
</dbReference>
<keyword evidence="17" id="KW-1185">Reference proteome</keyword>
<evidence type="ECO:0000313" key="16">
    <source>
        <dbReference type="EMBL" id="CAL1681731.1"/>
    </source>
</evidence>
<accession>A0AAV2NPJ0</accession>
<dbReference type="GO" id="GO:0030514">
    <property type="term" value="P:negative regulation of BMP signaling pathway"/>
    <property type="evidence" value="ECO:0007669"/>
    <property type="project" value="TreeGrafter"/>
</dbReference>
<dbReference type="GO" id="GO:0005637">
    <property type="term" value="C:nuclear inner membrane"/>
    <property type="evidence" value="ECO:0007669"/>
    <property type="project" value="UniProtKB-SubCell"/>
</dbReference>
<feature type="compositionally biased region" description="Basic and acidic residues" evidence="13">
    <location>
        <begin position="191"/>
        <end position="205"/>
    </location>
</feature>
<dbReference type="InterPro" id="IPR052277">
    <property type="entry name" value="INM_ESCRT-Associated"/>
</dbReference>
<dbReference type="CDD" id="cd12934">
    <property type="entry name" value="LEM"/>
    <property type="match status" value="1"/>
</dbReference>
<dbReference type="GO" id="GO:0006998">
    <property type="term" value="P:nuclear envelope organization"/>
    <property type="evidence" value="ECO:0007669"/>
    <property type="project" value="TreeGrafter"/>
</dbReference>
<evidence type="ECO:0000256" key="5">
    <source>
        <dbReference type="ARBA" id="ARBA00022692"/>
    </source>
</evidence>
<dbReference type="Gene3D" id="3.30.70.330">
    <property type="match status" value="1"/>
</dbReference>
<dbReference type="InterPro" id="IPR012677">
    <property type="entry name" value="Nucleotide-bd_a/b_plait_sf"/>
</dbReference>
<evidence type="ECO:0000256" key="4">
    <source>
        <dbReference type="ARBA" id="ARBA00022553"/>
    </source>
</evidence>
<dbReference type="Pfam" id="PF09402">
    <property type="entry name" value="MSC"/>
    <property type="match status" value="1"/>
</dbReference>
<feature type="transmembrane region" description="Helical" evidence="14">
    <location>
        <begin position="364"/>
        <end position="387"/>
    </location>
</feature>
<organism evidence="16 17">
    <name type="scientific">Lasius platythorax</name>
    <dbReference type="NCBI Taxonomy" id="488582"/>
    <lineage>
        <taxon>Eukaryota</taxon>
        <taxon>Metazoa</taxon>
        <taxon>Ecdysozoa</taxon>
        <taxon>Arthropoda</taxon>
        <taxon>Hexapoda</taxon>
        <taxon>Insecta</taxon>
        <taxon>Pterygota</taxon>
        <taxon>Neoptera</taxon>
        <taxon>Endopterygota</taxon>
        <taxon>Hymenoptera</taxon>
        <taxon>Apocrita</taxon>
        <taxon>Aculeata</taxon>
        <taxon>Formicoidea</taxon>
        <taxon>Formicidae</taxon>
        <taxon>Formicinae</taxon>
        <taxon>Lasius</taxon>
        <taxon>Lasius</taxon>
    </lineage>
</organism>
<dbReference type="FunFam" id="1.10.720.40:FF:000001">
    <property type="entry name" value="LEM domain containing 2, isoform CRA_a"/>
    <property type="match status" value="1"/>
</dbReference>
<name>A0AAV2NPJ0_9HYME</name>